<feature type="compositionally biased region" description="Acidic residues" evidence="1">
    <location>
        <begin position="87"/>
        <end position="101"/>
    </location>
</feature>
<reference evidence="2" key="2">
    <citation type="submission" date="2023-06" db="EMBL/GenBank/DDBJ databases">
        <authorList>
            <consortium name="Lawrence Berkeley National Laboratory"/>
            <person name="Haridas S."/>
            <person name="Hensen N."/>
            <person name="Bonometti L."/>
            <person name="Westerberg I."/>
            <person name="Brannstrom I.O."/>
            <person name="Guillou S."/>
            <person name="Cros-Aarteil S."/>
            <person name="Calhoun S."/>
            <person name="Kuo A."/>
            <person name="Mondo S."/>
            <person name="Pangilinan J."/>
            <person name="Riley R."/>
            <person name="Labutti K."/>
            <person name="Andreopoulos B."/>
            <person name="Lipzen A."/>
            <person name="Chen C."/>
            <person name="Yanf M."/>
            <person name="Daum C."/>
            <person name="Ng V."/>
            <person name="Clum A."/>
            <person name="Steindorff A."/>
            <person name="Ohm R."/>
            <person name="Martin F."/>
            <person name="Silar P."/>
            <person name="Natvig D."/>
            <person name="Lalanne C."/>
            <person name="Gautier V."/>
            <person name="Ament-Velasquez S.L."/>
            <person name="Kruys A."/>
            <person name="Hutchinson M.I."/>
            <person name="Powell A.J."/>
            <person name="Barry K."/>
            <person name="Miller A.N."/>
            <person name="Grigoriev I.V."/>
            <person name="Debuchy R."/>
            <person name="Gladieux P."/>
            <person name="Thoren M.H."/>
            <person name="Johannesson H."/>
        </authorList>
    </citation>
    <scope>NUCLEOTIDE SEQUENCE</scope>
    <source>
        <strain evidence="2">CBS 560.94</strain>
    </source>
</reference>
<sequence>MSSIAASKLHLIIERRNVDVIRLGDGDRMRALRERGFPKKTLLALRRPHSGVLANLLRDKVVAKVLENTQEKLMELLQNELDRMSSEEEDDDLDLDSDIEEGDRTLEG</sequence>
<dbReference type="EMBL" id="JAUEPP010000003">
    <property type="protein sequence ID" value="KAK3347633.1"/>
    <property type="molecule type" value="Genomic_DNA"/>
</dbReference>
<dbReference type="Proteomes" id="UP001278500">
    <property type="component" value="Unassembled WGS sequence"/>
</dbReference>
<reference evidence="2" key="1">
    <citation type="journal article" date="2023" name="Mol. Phylogenet. Evol.">
        <title>Genome-scale phylogeny and comparative genomics of the fungal order Sordariales.</title>
        <authorList>
            <person name="Hensen N."/>
            <person name="Bonometti L."/>
            <person name="Westerberg I."/>
            <person name="Brannstrom I.O."/>
            <person name="Guillou S."/>
            <person name="Cros-Aarteil S."/>
            <person name="Calhoun S."/>
            <person name="Haridas S."/>
            <person name="Kuo A."/>
            <person name="Mondo S."/>
            <person name="Pangilinan J."/>
            <person name="Riley R."/>
            <person name="LaButti K."/>
            <person name="Andreopoulos B."/>
            <person name="Lipzen A."/>
            <person name="Chen C."/>
            <person name="Yan M."/>
            <person name="Daum C."/>
            <person name="Ng V."/>
            <person name="Clum A."/>
            <person name="Steindorff A."/>
            <person name="Ohm R.A."/>
            <person name="Martin F."/>
            <person name="Silar P."/>
            <person name="Natvig D.O."/>
            <person name="Lalanne C."/>
            <person name="Gautier V."/>
            <person name="Ament-Velasquez S.L."/>
            <person name="Kruys A."/>
            <person name="Hutchinson M.I."/>
            <person name="Powell A.J."/>
            <person name="Barry K."/>
            <person name="Miller A.N."/>
            <person name="Grigoriev I.V."/>
            <person name="Debuchy R."/>
            <person name="Gladieux P."/>
            <person name="Hiltunen Thoren M."/>
            <person name="Johannesson H."/>
        </authorList>
    </citation>
    <scope>NUCLEOTIDE SEQUENCE</scope>
    <source>
        <strain evidence="2">CBS 560.94</strain>
    </source>
</reference>
<protein>
    <submittedName>
        <fullName evidence="2">Uncharacterized protein</fullName>
    </submittedName>
</protein>
<keyword evidence="3" id="KW-1185">Reference proteome</keyword>
<name>A0AAE0MTX8_9PEZI</name>
<dbReference type="AlphaFoldDB" id="A0AAE0MTX8"/>
<feature type="region of interest" description="Disordered" evidence="1">
    <location>
        <begin position="80"/>
        <end position="108"/>
    </location>
</feature>
<evidence type="ECO:0000256" key="1">
    <source>
        <dbReference type="SAM" id="MobiDB-lite"/>
    </source>
</evidence>
<proteinExistence type="predicted"/>
<dbReference type="GeneID" id="87866241"/>
<accession>A0AAE0MTX8</accession>
<evidence type="ECO:0000313" key="3">
    <source>
        <dbReference type="Proteomes" id="UP001278500"/>
    </source>
</evidence>
<comment type="caution">
    <text evidence="2">The sequence shown here is derived from an EMBL/GenBank/DDBJ whole genome shotgun (WGS) entry which is preliminary data.</text>
</comment>
<evidence type="ECO:0000313" key="2">
    <source>
        <dbReference type="EMBL" id="KAK3347633.1"/>
    </source>
</evidence>
<organism evidence="2 3">
    <name type="scientific">Neurospora tetraspora</name>
    <dbReference type="NCBI Taxonomy" id="94610"/>
    <lineage>
        <taxon>Eukaryota</taxon>
        <taxon>Fungi</taxon>
        <taxon>Dikarya</taxon>
        <taxon>Ascomycota</taxon>
        <taxon>Pezizomycotina</taxon>
        <taxon>Sordariomycetes</taxon>
        <taxon>Sordariomycetidae</taxon>
        <taxon>Sordariales</taxon>
        <taxon>Sordariaceae</taxon>
        <taxon>Neurospora</taxon>
    </lineage>
</organism>
<gene>
    <name evidence="2" type="ORF">B0H65DRAFT_538349</name>
</gene>
<dbReference type="RefSeq" id="XP_062682715.1">
    <property type="nucleotide sequence ID" value="XM_062829087.1"/>
</dbReference>